<reference evidence="1" key="1">
    <citation type="submission" date="2022-06" db="EMBL/GenBank/DDBJ databases">
        <title>Fusarium solani species complex genomes reveal bases of compartmentalisation and animal pathogenesis.</title>
        <authorList>
            <person name="Tsai I.J."/>
        </authorList>
    </citation>
    <scope>NUCLEOTIDE SEQUENCE</scope>
    <source>
        <strain evidence="1">Fu6.1</strain>
    </source>
</reference>
<comment type="caution">
    <text evidence="1">The sequence shown here is derived from an EMBL/GenBank/DDBJ whole genome shotgun (WGS) entry which is preliminary data.</text>
</comment>
<keyword evidence="2" id="KW-1185">Reference proteome</keyword>
<protein>
    <submittedName>
        <fullName evidence="1">Uncharacterized protein</fullName>
    </submittedName>
</protein>
<organism evidence="1 2">
    <name type="scientific">Fusarium keratoplasticum</name>
    <dbReference type="NCBI Taxonomy" id="1328300"/>
    <lineage>
        <taxon>Eukaryota</taxon>
        <taxon>Fungi</taxon>
        <taxon>Dikarya</taxon>
        <taxon>Ascomycota</taxon>
        <taxon>Pezizomycotina</taxon>
        <taxon>Sordariomycetes</taxon>
        <taxon>Hypocreomycetidae</taxon>
        <taxon>Hypocreales</taxon>
        <taxon>Nectriaceae</taxon>
        <taxon>Fusarium</taxon>
        <taxon>Fusarium solani species complex</taxon>
    </lineage>
</organism>
<name>A0ACC0QGA4_9HYPO</name>
<accession>A0ACC0QGA4</accession>
<dbReference type="EMBL" id="CM046513">
    <property type="protein sequence ID" value="KAI8652512.1"/>
    <property type="molecule type" value="Genomic_DNA"/>
</dbReference>
<evidence type="ECO:0000313" key="1">
    <source>
        <dbReference type="EMBL" id="KAI8652512.1"/>
    </source>
</evidence>
<evidence type="ECO:0000313" key="2">
    <source>
        <dbReference type="Proteomes" id="UP001065298"/>
    </source>
</evidence>
<proteinExistence type="predicted"/>
<gene>
    <name evidence="1" type="ORF">NCS57_01315300</name>
</gene>
<sequence length="1437" mass="163040">MSGSVDMKNEHTVHFREWVHHNQKTGVDGHNQERPYVPPSLLELYWDIEPVREALEYCNIKENAAQIVTRFLRIFSTLVYVGQTQKITLFTNRNRDDFDLPILDPSFEWKTPLRDFWDEQWMFCPLEFSKELIFKRELHTRQILPVTYGESLGDLARASNGPSYEKVHINPDCNTMTGDTTFVFKTFKGPDMKSQYKAEAELYARLSEKPKAQEHIAKHYGSFSFEEDDTRVIILEYASMGSLLDFFKDTTPPVTPAEFEMLWRELLKLVSGLHVLHTLARPSSDGESGKGFITAVHQAIQPANILVFPHPPRSTPRESTRFDIRFKLADFGLAGARRGSTPDEHFEIQNGGNLMYSAPECYPSHTVQAHVRPEVRTNVDVWALGAVYSEVLVWSISGEPGRDEYQMYRKEAIKRLGHINNRGFEACFHDGEDVLEAVKEFHDKVLKQKRENDSISEMMSRFILDDMLRGSNYRLTTNTLIRRGNELIEAVQREAVTGPPWSPQVASTHGPMLRVDEGRTMDYFHDHPRSSTPKFPNKPPWTQELATSPVEVDIADENKKLRKPREPLHDQPITPAPELTNNPVRVQEPAISPIETGIEDENKTLRKPHEPLHDQPITPAPGPTINPPRVQQPAISPVEADISDEYKDKEPLEIPAELDMPDVDEIPLFQPDSQEIALVGLNMGLKSAKQGYLKLERFDKYKEGGKIRSGLYSVPREVGETYTMFDVTGRIRWSVDRPDQPDQPREERGVQKFSVKRLHRNTALDTFWAEYQSLELVKNLDHPHVVETLSVFRCEENGSQYLNFLFPLALGNLSQLFLGRYDKDVGLQTRAQKSLWGQFAGLSSAVAYLHSSIQMAHRDIKPSNIFIHEDPEPGGTLMLKLTGFGLSTDLHGASIWKAGSVAQLYDSPGFRRPSPDIQSRTPSSERLHAPSATEMLADDIWKLGYVFIEMLAFLVCGGSEGVVDFRGSIRTDGGNVFSDRPNNTRSDRGAKVKIHVINWLDVMAHKDMRAKHLEPMLAGMLAKSAQRPTIEEVCQALVEVSIFFLSSKALFTYHWWWLTFFIQANFPNISYDDGSRLARFTPADQISPLSQVEILQFRIQEWFGRPIDWGPFPNPRPNLRPDQFLMTWEWQGSKLCMPLSRDELRSYKPVCLPRITNSHPLLPVTNQQSNSSKPSPSNMSSNTVGQPGGISGRPPLGNIALAGGTVQSSTAMPAPGPSRDIYWCVEKTFTEPTESHLFPILNSESLVDDEELYRHVNKAINSARGWLGWLFSWKRCTEVEFIQFYIVRRDDSEVGSMKTGLLPPSTAQDYTHAVPQPHDVQMRAARKQMVCGLMYPSKGKGEKTIISMLPKKLNPPPLVKEMGQIGWGLHAKMGFSQRRLLYWMVFCLVFNFIFVALWLVYVNSTDLQNAFVPATILTAALTFGLALIQISEIGVSK</sequence>
<dbReference type="Proteomes" id="UP001065298">
    <property type="component" value="Chromosome 11"/>
</dbReference>